<dbReference type="InterPro" id="IPR015168">
    <property type="entry name" value="SsuA/THI5"/>
</dbReference>
<evidence type="ECO:0000256" key="4">
    <source>
        <dbReference type="SAM" id="SignalP"/>
    </source>
</evidence>
<dbReference type="Gene3D" id="3.40.190.10">
    <property type="entry name" value="Periplasmic binding protein-like II"/>
    <property type="match status" value="2"/>
</dbReference>
<accession>A0A6P2C0K6</accession>
<dbReference type="PROSITE" id="PS51257">
    <property type="entry name" value="PROKAR_LIPOPROTEIN"/>
    <property type="match status" value="1"/>
</dbReference>
<dbReference type="SUPFAM" id="SSF53850">
    <property type="entry name" value="Periplasmic binding protein-like II"/>
    <property type="match status" value="1"/>
</dbReference>
<keyword evidence="7" id="KW-1185">Reference proteome</keyword>
<evidence type="ECO:0000256" key="2">
    <source>
        <dbReference type="ARBA" id="ARBA00010742"/>
    </source>
</evidence>
<dbReference type="EMBL" id="RPFW01000002">
    <property type="protein sequence ID" value="TVZ04922.1"/>
    <property type="molecule type" value="Genomic_DNA"/>
</dbReference>
<gene>
    <name evidence="6" type="ORF">EAS64_09790</name>
</gene>
<evidence type="ECO:0000313" key="7">
    <source>
        <dbReference type="Proteomes" id="UP000460272"/>
    </source>
</evidence>
<feature type="domain" description="Solute-binding protein family 3/N-terminal" evidence="5">
    <location>
        <begin position="42"/>
        <end position="269"/>
    </location>
</feature>
<name>A0A6P2C0K6_9ACTN</name>
<evidence type="ECO:0000259" key="5">
    <source>
        <dbReference type="SMART" id="SM00062"/>
    </source>
</evidence>
<organism evidence="6 7">
    <name type="scientific">Trebonia kvetii</name>
    <dbReference type="NCBI Taxonomy" id="2480626"/>
    <lineage>
        <taxon>Bacteria</taxon>
        <taxon>Bacillati</taxon>
        <taxon>Actinomycetota</taxon>
        <taxon>Actinomycetes</taxon>
        <taxon>Streptosporangiales</taxon>
        <taxon>Treboniaceae</taxon>
        <taxon>Trebonia</taxon>
    </lineage>
</organism>
<feature type="chain" id="PRO_5026788601" evidence="4">
    <location>
        <begin position="31"/>
        <end position="331"/>
    </location>
</feature>
<sequence length="331" mass="35166">MFRSRMRILAPPLAIALLALSGCGGLSANAGSTSPNGLQKTTLNVAVVPAVDSAGFFVALYEGLFARQGLTIHYTPAVSSEEVISQQLTGKYDITGGNYVSFIQHYVTDHQPLEIVAEGSVMQQGTQAIYTMPGSKIKTLKELKGHLLGINAPLNINYLLAASVLTENGIRLNQVRFPTAPIPFPTMAAALAAGKIDAAAMPEPFASAAEQQYGAVPLADLNQGATQNFPIQGYVATKSWVQQNPGTLRAFLAALSQGQEIADTSRGAVERAMEALKGPMNGQIPPIVAAVMAVNIYPTSIDQVRIQRVADVMYQFGLLHSRFNVTPMIGP</sequence>
<feature type="signal peptide" evidence="4">
    <location>
        <begin position="1"/>
        <end position="30"/>
    </location>
</feature>
<comment type="subcellular location">
    <subcellularLocation>
        <location evidence="1">Periplasm</location>
    </subcellularLocation>
</comment>
<reference evidence="6 7" key="1">
    <citation type="submission" date="2018-11" db="EMBL/GenBank/DDBJ databases">
        <title>Trebonia kvetii gen.nov., sp.nov., a novel acidophilic actinobacterium, and proposal of the new actinobacterial family Treboniaceae fam. nov.</title>
        <authorList>
            <person name="Rapoport D."/>
            <person name="Sagova-Mareckova M."/>
            <person name="Sedlacek I."/>
            <person name="Provaznik J."/>
            <person name="Kralova S."/>
            <person name="Pavlinic D."/>
            <person name="Benes V."/>
            <person name="Kopecky J."/>
        </authorList>
    </citation>
    <scope>NUCLEOTIDE SEQUENCE [LARGE SCALE GENOMIC DNA]</scope>
    <source>
        <strain evidence="6 7">15Tr583</strain>
    </source>
</reference>
<dbReference type="InterPro" id="IPR001638">
    <property type="entry name" value="Solute-binding_3/MltF_N"/>
</dbReference>
<dbReference type="PANTHER" id="PTHR30024">
    <property type="entry name" value="ALIPHATIC SULFONATES-BINDING PROTEIN-RELATED"/>
    <property type="match status" value="1"/>
</dbReference>
<comment type="caution">
    <text evidence="6">The sequence shown here is derived from an EMBL/GenBank/DDBJ whole genome shotgun (WGS) entry which is preliminary data.</text>
</comment>
<dbReference type="Pfam" id="PF09084">
    <property type="entry name" value="NMT1"/>
    <property type="match status" value="1"/>
</dbReference>
<evidence type="ECO:0000256" key="3">
    <source>
        <dbReference type="ARBA" id="ARBA00022729"/>
    </source>
</evidence>
<dbReference type="GO" id="GO:0042597">
    <property type="term" value="C:periplasmic space"/>
    <property type="evidence" value="ECO:0007669"/>
    <property type="project" value="UniProtKB-SubCell"/>
</dbReference>
<dbReference type="OrthoDB" id="8892982at2"/>
<comment type="similarity">
    <text evidence="2">Belongs to the bacterial solute-binding protein SsuA/TauA family.</text>
</comment>
<proteinExistence type="inferred from homology"/>
<keyword evidence="3 4" id="KW-0732">Signal</keyword>
<protein>
    <submittedName>
        <fullName evidence="6">ABC transporter substrate-binding protein</fullName>
    </submittedName>
</protein>
<dbReference type="AlphaFoldDB" id="A0A6P2C0K6"/>
<evidence type="ECO:0000313" key="6">
    <source>
        <dbReference type="EMBL" id="TVZ04922.1"/>
    </source>
</evidence>
<dbReference type="Proteomes" id="UP000460272">
    <property type="component" value="Unassembled WGS sequence"/>
</dbReference>
<dbReference type="SMART" id="SM00062">
    <property type="entry name" value="PBPb"/>
    <property type="match status" value="1"/>
</dbReference>
<evidence type="ECO:0000256" key="1">
    <source>
        <dbReference type="ARBA" id="ARBA00004418"/>
    </source>
</evidence>
<dbReference type="PANTHER" id="PTHR30024:SF47">
    <property type="entry name" value="TAURINE-BINDING PERIPLASMIC PROTEIN"/>
    <property type="match status" value="1"/>
</dbReference>